<evidence type="ECO:0000256" key="2">
    <source>
        <dbReference type="ARBA" id="ARBA00022448"/>
    </source>
</evidence>
<feature type="transmembrane region" description="Helical" evidence="7">
    <location>
        <begin position="86"/>
        <end position="112"/>
    </location>
</feature>
<comment type="caution">
    <text evidence="9">The sequence shown here is derived from an EMBL/GenBank/DDBJ whole genome shotgun (WGS) entry which is preliminary data.</text>
</comment>
<feature type="transmembrane region" description="Helical" evidence="7">
    <location>
        <begin position="28"/>
        <end position="51"/>
    </location>
</feature>
<evidence type="ECO:0000256" key="3">
    <source>
        <dbReference type="ARBA" id="ARBA00022475"/>
    </source>
</evidence>
<name>A0A2R5EUU5_9BACL</name>
<evidence type="ECO:0000256" key="5">
    <source>
        <dbReference type="ARBA" id="ARBA00022989"/>
    </source>
</evidence>
<dbReference type="InterPro" id="IPR000515">
    <property type="entry name" value="MetI-like"/>
</dbReference>
<dbReference type="CDD" id="cd06261">
    <property type="entry name" value="TM_PBP2"/>
    <property type="match status" value="1"/>
</dbReference>
<evidence type="ECO:0000256" key="4">
    <source>
        <dbReference type="ARBA" id="ARBA00022692"/>
    </source>
</evidence>
<evidence type="ECO:0000313" key="10">
    <source>
        <dbReference type="Proteomes" id="UP000245202"/>
    </source>
</evidence>
<dbReference type="InterPro" id="IPR035906">
    <property type="entry name" value="MetI-like_sf"/>
</dbReference>
<feature type="transmembrane region" description="Helical" evidence="7">
    <location>
        <begin position="124"/>
        <end position="147"/>
    </location>
</feature>
<comment type="similarity">
    <text evidence="7">Belongs to the binding-protein-dependent transport system permease family.</text>
</comment>
<dbReference type="EMBL" id="BDQX01000078">
    <property type="protein sequence ID" value="GBG07161.1"/>
    <property type="molecule type" value="Genomic_DNA"/>
</dbReference>
<keyword evidence="5 7" id="KW-1133">Transmembrane helix</keyword>
<evidence type="ECO:0000256" key="7">
    <source>
        <dbReference type="RuleBase" id="RU363032"/>
    </source>
</evidence>
<feature type="transmembrane region" description="Helical" evidence="7">
    <location>
        <begin position="269"/>
        <end position="290"/>
    </location>
</feature>
<dbReference type="PANTHER" id="PTHR43744">
    <property type="entry name" value="ABC TRANSPORTER PERMEASE PROTEIN MG189-RELATED-RELATED"/>
    <property type="match status" value="1"/>
</dbReference>
<evidence type="ECO:0000259" key="8">
    <source>
        <dbReference type="PROSITE" id="PS50928"/>
    </source>
</evidence>
<feature type="domain" description="ABC transmembrane type-1" evidence="8">
    <location>
        <begin position="86"/>
        <end position="275"/>
    </location>
</feature>
<dbReference type="PROSITE" id="PS50928">
    <property type="entry name" value="ABC_TM1"/>
    <property type="match status" value="1"/>
</dbReference>
<dbReference type="AlphaFoldDB" id="A0A2R5EUU5"/>
<dbReference type="GO" id="GO:0005886">
    <property type="term" value="C:plasma membrane"/>
    <property type="evidence" value="ECO:0007669"/>
    <property type="project" value="UniProtKB-SubCell"/>
</dbReference>
<organism evidence="9 10">
    <name type="scientific">Paenibacillus agaridevorans</name>
    <dbReference type="NCBI Taxonomy" id="171404"/>
    <lineage>
        <taxon>Bacteria</taxon>
        <taxon>Bacillati</taxon>
        <taxon>Bacillota</taxon>
        <taxon>Bacilli</taxon>
        <taxon>Bacillales</taxon>
        <taxon>Paenibacillaceae</taxon>
        <taxon>Paenibacillus</taxon>
    </lineage>
</organism>
<dbReference type="RefSeq" id="WP_108992272.1">
    <property type="nucleotide sequence ID" value="NZ_BDQX01000078.1"/>
</dbReference>
<dbReference type="Pfam" id="PF00528">
    <property type="entry name" value="BPD_transp_1"/>
    <property type="match status" value="1"/>
</dbReference>
<evidence type="ECO:0000256" key="6">
    <source>
        <dbReference type="ARBA" id="ARBA00023136"/>
    </source>
</evidence>
<evidence type="ECO:0000256" key="1">
    <source>
        <dbReference type="ARBA" id="ARBA00004651"/>
    </source>
</evidence>
<evidence type="ECO:0000313" key="9">
    <source>
        <dbReference type="EMBL" id="GBG07161.1"/>
    </source>
</evidence>
<sequence length="305" mass="35024">MEQPALRKRRNLDVEYTWTGRLFTWSGYILVALFTIFCLVPFWMVLINSFAAEKEIMTNGFQLFPADFSLDAYKMLFKSNQIYSSYFVTIFVTIVGTVLAMLVTSMYAYVLAHRKVKYRNFLSFMTYLTMIFGAGLVGFYITIAIYLDLKDSIWALILPYLLNPFFAFILVAFYRSVPYELNEAATVDGASEYKIFFKIVWPISLPAISTVSLFYALTFWNDFWLSLLFIDNHKLHPLQIMLRQLISNANMKQYVAGAAMDYAQAIPTYGLQMATVCLTIGPIILLYPFVQKFFVKGITIGAVKG</sequence>
<keyword evidence="2 7" id="KW-0813">Transport</keyword>
<proteinExistence type="inferred from homology"/>
<dbReference type="SUPFAM" id="SSF161098">
    <property type="entry name" value="MetI-like"/>
    <property type="match status" value="1"/>
</dbReference>
<feature type="transmembrane region" description="Helical" evidence="7">
    <location>
        <begin position="153"/>
        <end position="174"/>
    </location>
</feature>
<gene>
    <name evidence="9" type="ORF">PAT3040_01709</name>
</gene>
<keyword evidence="4 7" id="KW-0812">Transmembrane</keyword>
<protein>
    <submittedName>
        <fullName evidence="9">ABC transporter permease</fullName>
    </submittedName>
</protein>
<dbReference type="Proteomes" id="UP000245202">
    <property type="component" value="Unassembled WGS sequence"/>
</dbReference>
<dbReference type="GO" id="GO:0055085">
    <property type="term" value="P:transmembrane transport"/>
    <property type="evidence" value="ECO:0007669"/>
    <property type="project" value="InterPro"/>
</dbReference>
<dbReference type="Gene3D" id="1.10.3720.10">
    <property type="entry name" value="MetI-like"/>
    <property type="match status" value="1"/>
</dbReference>
<feature type="transmembrane region" description="Helical" evidence="7">
    <location>
        <begin position="195"/>
        <end position="217"/>
    </location>
</feature>
<comment type="subcellular location">
    <subcellularLocation>
        <location evidence="1 7">Cell membrane</location>
        <topology evidence="1 7">Multi-pass membrane protein</topology>
    </subcellularLocation>
</comment>
<accession>A0A2R5EUU5</accession>
<keyword evidence="6 7" id="KW-0472">Membrane</keyword>
<keyword evidence="3" id="KW-1003">Cell membrane</keyword>
<keyword evidence="10" id="KW-1185">Reference proteome</keyword>
<reference evidence="9 10" key="1">
    <citation type="submission" date="2017-08" db="EMBL/GenBank/DDBJ databases">
        <title>Substantial Increase in Enzyme Production by Combined Drug-Resistance Mutations in Paenibacillus agaridevorans.</title>
        <authorList>
            <person name="Tanaka Y."/>
            <person name="Funane K."/>
            <person name="Hosaka T."/>
            <person name="Shiwa Y."/>
            <person name="Fujita N."/>
            <person name="Miyazaki T."/>
            <person name="Yoshikawa H."/>
            <person name="Murakami K."/>
            <person name="Kasahara K."/>
            <person name="Inaoka T."/>
            <person name="Hiraga Y."/>
            <person name="Ochi K."/>
        </authorList>
    </citation>
    <scope>NUCLEOTIDE SEQUENCE [LARGE SCALE GENOMIC DNA]</scope>
    <source>
        <strain evidence="9 10">T-3040</strain>
    </source>
</reference>
<dbReference type="PANTHER" id="PTHR43744:SF9">
    <property type="entry name" value="POLYGALACTURONAN_RHAMNOGALACTURONAN TRANSPORT SYSTEM PERMEASE PROTEIN YTCP"/>
    <property type="match status" value="1"/>
</dbReference>